<dbReference type="FunFam" id="2.130.10.10:FF:000102">
    <property type="entry name" value="Actin-interacting protein 1"/>
    <property type="match status" value="1"/>
</dbReference>
<dbReference type="Proteomes" id="UP001153076">
    <property type="component" value="Unassembled WGS sequence"/>
</dbReference>
<evidence type="ECO:0000256" key="4">
    <source>
        <dbReference type="ARBA" id="ARBA00058835"/>
    </source>
</evidence>
<keyword evidence="1 5" id="KW-0853">WD repeat</keyword>
<dbReference type="GO" id="GO:0030864">
    <property type="term" value="C:cortical actin cytoskeleton"/>
    <property type="evidence" value="ECO:0007669"/>
    <property type="project" value="TreeGrafter"/>
</dbReference>
<dbReference type="Gene3D" id="2.130.10.10">
    <property type="entry name" value="YVTN repeat-like/Quinoprotein amine dehydrogenase"/>
    <property type="match status" value="3"/>
</dbReference>
<name>A0A9Q1KPX4_9CARY</name>
<keyword evidence="7" id="KW-1185">Reference proteome</keyword>
<keyword evidence="3" id="KW-0009">Actin-binding</keyword>
<dbReference type="InterPro" id="IPR015943">
    <property type="entry name" value="WD40/YVTN_repeat-like_dom_sf"/>
</dbReference>
<sequence length="646" mass="70017">MAELSETYACVPSTERGRGILIAGDAKSNRILYCNGRSVMIRSLDDPQNVEVYGEHAYPVTVARFSPNAEWIVSADVSGVIRIWGARNEFVLKNEFKVLSGRIDDLQWSPDMMRIVASGDGKGKSFVRAFMWDSGSTVGDFDGHSRRVLSCAFKPTRPYRIVTCGEDYLVNFYEGPPFKFKHSQRVHTNFVNCVRYSPDGNKFITVSSDKKGIIYEGKTGEKLGELSSEDGHQGSIYAVSWSPDSKKVASSVSRCVMTSLFYVIKIAHSEYDSAGYPPSRQAIPEVLTVSADKTAKVWEISEDGNGKIIKTLTCPGSGGVDDMLVGCLWQNDQLLTVSLGGVMCAYNASDLDKAPITISGHIKNVSALSVLKSDNIILSCSYDGVVIRWIRGVGYAGKINMKDHAPIKCFQTVEGEVIFSGFDNKVWRAPLNGDGCGPAEYVDVGNQPKDLSVALNAPETTLVATDSGAVLLNGLKILSSINLGFTVTASTISADGTEAILGGQDGKLHIYSISGDSLTEEAVLEKHRGAITVIRYSPDLSMFASGDANREAVVWDRSTREVKLNNMLFHTARINCLAWSPDSTMVATGSLDTCVIIYEVSKPASARRTIKGAHQGGAYGVAFVDECSLVSSGEDGCVRLWKITPQ</sequence>
<gene>
    <name evidence="6" type="ORF">Cgig2_031704</name>
</gene>
<dbReference type="OrthoDB" id="2306at2759"/>
<evidence type="ECO:0000313" key="6">
    <source>
        <dbReference type="EMBL" id="KAJ8447650.1"/>
    </source>
</evidence>
<evidence type="ECO:0000256" key="5">
    <source>
        <dbReference type="PROSITE-ProRule" id="PRU00221"/>
    </source>
</evidence>
<comment type="function">
    <text evidence="4">Binds actin. Enhances the F-actin depolymerization activity of actin-depolymerizing factor (ADF) proteins.</text>
</comment>
<evidence type="ECO:0000256" key="2">
    <source>
        <dbReference type="ARBA" id="ARBA00022737"/>
    </source>
</evidence>
<feature type="repeat" description="WD" evidence="5">
    <location>
        <begin position="567"/>
        <end position="608"/>
    </location>
</feature>
<dbReference type="PANTHER" id="PTHR19856:SF0">
    <property type="entry name" value="WD REPEAT-CONTAINING PROTEIN 1"/>
    <property type="match status" value="1"/>
</dbReference>
<feature type="repeat" description="WD" evidence="5">
    <location>
        <begin position="358"/>
        <end position="389"/>
    </location>
</feature>
<dbReference type="InterPro" id="IPR036322">
    <property type="entry name" value="WD40_repeat_dom_sf"/>
</dbReference>
<dbReference type="Pfam" id="PF00400">
    <property type="entry name" value="WD40"/>
    <property type="match status" value="8"/>
</dbReference>
<dbReference type="InterPro" id="IPR001680">
    <property type="entry name" value="WD40_rpt"/>
</dbReference>
<accession>A0A9Q1KPX4</accession>
<evidence type="ECO:0000313" key="7">
    <source>
        <dbReference type="Proteomes" id="UP001153076"/>
    </source>
</evidence>
<feature type="repeat" description="WD" evidence="5">
    <location>
        <begin position="184"/>
        <end position="225"/>
    </location>
</feature>
<dbReference type="EMBL" id="JAKOGI010000036">
    <property type="protein sequence ID" value="KAJ8447650.1"/>
    <property type="molecule type" value="Genomic_DNA"/>
</dbReference>
<dbReference type="PROSITE" id="PS50294">
    <property type="entry name" value="WD_REPEATS_REGION"/>
    <property type="match status" value="3"/>
</dbReference>
<feature type="repeat" description="WD" evidence="5">
    <location>
        <begin position="611"/>
        <end position="646"/>
    </location>
</feature>
<dbReference type="FunFam" id="2.130.10.10:FF:000167">
    <property type="entry name" value="Actin-interacting protein 1"/>
    <property type="match status" value="1"/>
</dbReference>
<evidence type="ECO:0000256" key="3">
    <source>
        <dbReference type="ARBA" id="ARBA00023203"/>
    </source>
</evidence>
<dbReference type="PANTHER" id="PTHR19856">
    <property type="entry name" value="WD-REPEATCONTAINING PROTEIN WDR1"/>
    <property type="match status" value="1"/>
</dbReference>
<dbReference type="SUPFAM" id="SSF50978">
    <property type="entry name" value="WD40 repeat-like"/>
    <property type="match status" value="2"/>
</dbReference>
<dbReference type="GO" id="GO:0030042">
    <property type="term" value="P:actin filament depolymerization"/>
    <property type="evidence" value="ECO:0007669"/>
    <property type="project" value="TreeGrafter"/>
</dbReference>
<protein>
    <submittedName>
        <fullName evidence="6">Uncharacterized protein</fullName>
    </submittedName>
</protein>
<keyword evidence="2" id="KW-0677">Repeat</keyword>
<proteinExistence type="predicted"/>
<dbReference type="AlphaFoldDB" id="A0A9Q1KPX4"/>
<feature type="repeat" description="WD" evidence="5">
    <location>
        <begin position="53"/>
        <end position="94"/>
    </location>
</feature>
<evidence type="ECO:0000256" key="1">
    <source>
        <dbReference type="ARBA" id="ARBA00022574"/>
    </source>
</evidence>
<dbReference type="SMART" id="SM00320">
    <property type="entry name" value="WD40"/>
    <property type="match status" value="11"/>
</dbReference>
<reference evidence="6" key="1">
    <citation type="submission" date="2022-04" db="EMBL/GenBank/DDBJ databases">
        <title>Carnegiea gigantea Genome sequencing and assembly v2.</title>
        <authorList>
            <person name="Copetti D."/>
            <person name="Sanderson M.J."/>
            <person name="Burquez A."/>
            <person name="Wojciechowski M.F."/>
        </authorList>
    </citation>
    <scope>NUCLEOTIDE SEQUENCE</scope>
    <source>
        <strain evidence="6">SGP5-SGP5p</strain>
        <tissue evidence="6">Aerial part</tissue>
    </source>
</reference>
<dbReference type="GO" id="GO:0051015">
    <property type="term" value="F:actin filament binding"/>
    <property type="evidence" value="ECO:0007669"/>
    <property type="project" value="TreeGrafter"/>
</dbReference>
<organism evidence="6 7">
    <name type="scientific">Carnegiea gigantea</name>
    <dbReference type="NCBI Taxonomy" id="171969"/>
    <lineage>
        <taxon>Eukaryota</taxon>
        <taxon>Viridiplantae</taxon>
        <taxon>Streptophyta</taxon>
        <taxon>Embryophyta</taxon>
        <taxon>Tracheophyta</taxon>
        <taxon>Spermatophyta</taxon>
        <taxon>Magnoliopsida</taxon>
        <taxon>eudicotyledons</taxon>
        <taxon>Gunneridae</taxon>
        <taxon>Pentapetalae</taxon>
        <taxon>Caryophyllales</taxon>
        <taxon>Cactineae</taxon>
        <taxon>Cactaceae</taxon>
        <taxon>Cactoideae</taxon>
        <taxon>Echinocereeae</taxon>
        <taxon>Carnegiea</taxon>
    </lineage>
</organism>
<comment type="caution">
    <text evidence="6">The sequence shown here is derived from an EMBL/GenBank/DDBJ whole genome shotgun (WGS) entry which is preliminary data.</text>
</comment>
<feature type="repeat" description="WD" evidence="5">
    <location>
        <begin position="524"/>
        <end position="565"/>
    </location>
</feature>
<dbReference type="PROSITE" id="PS50082">
    <property type="entry name" value="WD_REPEATS_2"/>
    <property type="match status" value="6"/>
</dbReference>